<protein>
    <submittedName>
        <fullName evidence="10">Glycosyltransferase family 2 protein</fullName>
        <ecNumber evidence="10">2.4.-.-</ecNumber>
    </submittedName>
</protein>
<evidence type="ECO:0000256" key="2">
    <source>
        <dbReference type="ARBA" id="ARBA00022676"/>
    </source>
</evidence>
<organism evidence="10 11">
    <name type="scientific">Actomonas aquatica</name>
    <dbReference type="NCBI Taxonomy" id="2866162"/>
    <lineage>
        <taxon>Bacteria</taxon>
        <taxon>Pseudomonadati</taxon>
        <taxon>Verrucomicrobiota</taxon>
        <taxon>Opitutia</taxon>
        <taxon>Opitutales</taxon>
        <taxon>Opitutaceae</taxon>
        <taxon>Actomonas</taxon>
    </lineage>
</organism>
<reference evidence="10 11" key="2">
    <citation type="submission" date="2023-12" db="EMBL/GenBank/DDBJ databases">
        <title>Description of an unclassified Opitutus bacterium of Verrucomicrobiota.</title>
        <authorList>
            <person name="Zhang D.-F."/>
        </authorList>
    </citation>
    <scope>NUCLEOTIDE SEQUENCE [LARGE SCALE GENOMIC DNA]</scope>
    <source>
        <strain evidence="10 11">WL0086</strain>
    </source>
</reference>
<evidence type="ECO:0000256" key="6">
    <source>
        <dbReference type="ARBA" id="ARBA00022989"/>
    </source>
</evidence>
<dbReference type="GO" id="GO:0016757">
    <property type="term" value="F:glycosyltransferase activity"/>
    <property type="evidence" value="ECO:0007669"/>
    <property type="project" value="UniProtKB-KW"/>
</dbReference>
<keyword evidence="5" id="KW-0448">Lipopolysaccharide biosynthesis</keyword>
<sequence length="318" mass="35231">MDDAPVLSIVVPVYRSESILPKLVAVVATEMKALGLEGQFELILVNDASPDNSWDVILELATANPWVKGVGLRRNFGQHNATMAGLNLSSGCYVVIMDDDLQHPPSAIAELLSALKEGYDVCYTNYRNRKHALWKKVGSRFNDWVATRLLSKPTGLYLSSFKAMRREVVNEIVRYDGPYPYIDGLILDVTRSIATIDIEHQERESGAGNYNLINSVSLWLKMATSFSVFPLRVVSFLGITLSFLSMLMLVAVVVGKLMYPDIQAGWASVVTTILFIGGIQTLCLGMIGEYMGRTYLKLNKKPQFSVGRLVNVANKSNE</sequence>
<dbReference type="Proteomes" id="UP000738431">
    <property type="component" value="Chromosome"/>
</dbReference>
<dbReference type="PANTHER" id="PTHR48090">
    <property type="entry name" value="UNDECAPRENYL-PHOSPHATE 4-DEOXY-4-FORMAMIDO-L-ARABINOSE TRANSFERASE-RELATED"/>
    <property type="match status" value="1"/>
</dbReference>
<dbReference type="EC" id="2.4.-.-" evidence="10"/>
<feature type="transmembrane region" description="Helical" evidence="8">
    <location>
        <begin position="266"/>
        <end position="287"/>
    </location>
</feature>
<keyword evidence="11" id="KW-1185">Reference proteome</keyword>
<dbReference type="InterPro" id="IPR001173">
    <property type="entry name" value="Glyco_trans_2-like"/>
</dbReference>
<feature type="domain" description="Glycosyltransferase 2-like" evidence="9">
    <location>
        <begin position="8"/>
        <end position="172"/>
    </location>
</feature>
<keyword evidence="6 8" id="KW-1133">Transmembrane helix</keyword>
<proteinExistence type="predicted"/>
<dbReference type="SUPFAM" id="SSF53448">
    <property type="entry name" value="Nucleotide-diphospho-sugar transferases"/>
    <property type="match status" value="1"/>
</dbReference>
<evidence type="ECO:0000256" key="1">
    <source>
        <dbReference type="ARBA" id="ARBA00022475"/>
    </source>
</evidence>
<dbReference type="EMBL" id="CP139781">
    <property type="protein sequence ID" value="WRQ88491.1"/>
    <property type="molecule type" value="Genomic_DNA"/>
</dbReference>
<evidence type="ECO:0000256" key="4">
    <source>
        <dbReference type="ARBA" id="ARBA00022692"/>
    </source>
</evidence>
<dbReference type="RefSeq" id="WP_221032927.1">
    <property type="nucleotide sequence ID" value="NZ_CP139781.1"/>
</dbReference>
<dbReference type="Gene3D" id="3.90.550.10">
    <property type="entry name" value="Spore Coat Polysaccharide Biosynthesis Protein SpsA, Chain A"/>
    <property type="match status" value="1"/>
</dbReference>
<name>A0ABZ1CAD5_9BACT</name>
<dbReference type="CDD" id="cd04187">
    <property type="entry name" value="DPM1_like_bac"/>
    <property type="match status" value="1"/>
</dbReference>
<keyword evidence="2 10" id="KW-0328">Glycosyltransferase</keyword>
<evidence type="ECO:0000259" key="9">
    <source>
        <dbReference type="Pfam" id="PF00535"/>
    </source>
</evidence>
<dbReference type="InterPro" id="IPR029044">
    <property type="entry name" value="Nucleotide-diphossugar_trans"/>
</dbReference>
<feature type="transmembrane region" description="Helical" evidence="8">
    <location>
        <begin position="229"/>
        <end position="254"/>
    </location>
</feature>
<gene>
    <name evidence="10" type="ORF">K1X11_003690</name>
</gene>
<accession>A0ABZ1CAD5</accession>
<keyword evidence="4 8" id="KW-0812">Transmembrane</keyword>
<keyword evidence="1" id="KW-1003">Cell membrane</keyword>
<evidence type="ECO:0000256" key="5">
    <source>
        <dbReference type="ARBA" id="ARBA00022985"/>
    </source>
</evidence>
<dbReference type="Pfam" id="PF00535">
    <property type="entry name" value="Glycos_transf_2"/>
    <property type="match status" value="1"/>
</dbReference>
<keyword evidence="7 8" id="KW-0472">Membrane</keyword>
<evidence type="ECO:0000256" key="7">
    <source>
        <dbReference type="ARBA" id="ARBA00023136"/>
    </source>
</evidence>
<keyword evidence="3 10" id="KW-0808">Transferase</keyword>
<evidence type="ECO:0000256" key="8">
    <source>
        <dbReference type="SAM" id="Phobius"/>
    </source>
</evidence>
<dbReference type="PANTHER" id="PTHR48090:SF3">
    <property type="entry name" value="UNDECAPRENYL-PHOSPHATE 4-DEOXY-4-FORMAMIDO-L-ARABINOSE TRANSFERASE"/>
    <property type="match status" value="1"/>
</dbReference>
<dbReference type="InterPro" id="IPR050256">
    <property type="entry name" value="Glycosyltransferase_2"/>
</dbReference>
<evidence type="ECO:0000313" key="11">
    <source>
        <dbReference type="Proteomes" id="UP000738431"/>
    </source>
</evidence>
<reference evidence="10 11" key="1">
    <citation type="submission" date="2021-08" db="EMBL/GenBank/DDBJ databases">
        <authorList>
            <person name="Zhang D."/>
            <person name="Zhang A."/>
            <person name="Wang L."/>
        </authorList>
    </citation>
    <scope>NUCLEOTIDE SEQUENCE [LARGE SCALE GENOMIC DNA]</scope>
    <source>
        <strain evidence="10 11">WL0086</strain>
    </source>
</reference>
<evidence type="ECO:0000256" key="3">
    <source>
        <dbReference type="ARBA" id="ARBA00022679"/>
    </source>
</evidence>
<evidence type="ECO:0000313" key="10">
    <source>
        <dbReference type="EMBL" id="WRQ88491.1"/>
    </source>
</evidence>